<dbReference type="PANTHER" id="PTHR30634:SF13">
    <property type="entry name" value="PROTEIN YEHF"/>
    <property type="match status" value="1"/>
</dbReference>
<name>A0A7W8QL11_9ACTN</name>
<reference evidence="3 4" key="1">
    <citation type="submission" date="2020-08" db="EMBL/GenBank/DDBJ databases">
        <title>Sequencing the genomes of 1000 actinobacteria strains.</title>
        <authorList>
            <person name="Klenk H.-P."/>
        </authorList>
    </citation>
    <scope>NUCLEOTIDE SEQUENCE [LARGE SCALE GENOMIC DNA]</scope>
    <source>
        <strain evidence="3 4">DSM 44551</strain>
    </source>
</reference>
<dbReference type="Pfam" id="PF05406">
    <property type="entry name" value="WGR"/>
    <property type="match status" value="1"/>
</dbReference>
<proteinExistence type="predicted"/>
<dbReference type="SMART" id="SM00773">
    <property type="entry name" value="WGR"/>
    <property type="match status" value="1"/>
</dbReference>
<dbReference type="EMBL" id="JACHDB010000001">
    <property type="protein sequence ID" value="MBB5432391.1"/>
    <property type="molecule type" value="Genomic_DNA"/>
</dbReference>
<feature type="domain" description="WGR" evidence="2">
    <location>
        <begin position="1"/>
        <end position="87"/>
    </location>
</feature>
<feature type="region of interest" description="Disordered" evidence="1">
    <location>
        <begin position="74"/>
        <end position="93"/>
    </location>
</feature>
<dbReference type="AlphaFoldDB" id="A0A7W8QL11"/>
<dbReference type="Pfam" id="PF13360">
    <property type="entry name" value="PQQ_2"/>
    <property type="match status" value="1"/>
</dbReference>
<dbReference type="InterPro" id="IPR036930">
    <property type="entry name" value="WGR_dom_sf"/>
</dbReference>
<accession>A0A7W8QL11</accession>
<comment type="caution">
    <text evidence="3">The sequence shown here is derived from an EMBL/GenBank/DDBJ whole genome shotgun (WGS) entry which is preliminary data.</text>
</comment>
<dbReference type="SUPFAM" id="SSF50998">
    <property type="entry name" value="Quinoprotein alcohol dehydrogenase-like"/>
    <property type="match status" value="1"/>
</dbReference>
<dbReference type="CDD" id="cd07996">
    <property type="entry name" value="WGR_MMR_like"/>
    <property type="match status" value="1"/>
</dbReference>
<organism evidence="3 4">
    <name type="scientific">Nocardiopsis composta</name>
    <dbReference type="NCBI Taxonomy" id="157465"/>
    <lineage>
        <taxon>Bacteria</taxon>
        <taxon>Bacillati</taxon>
        <taxon>Actinomycetota</taxon>
        <taxon>Actinomycetes</taxon>
        <taxon>Streptosporangiales</taxon>
        <taxon>Nocardiopsidaceae</taxon>
        <taxon>Nocardiopsis</taxon>
    </lineage>
</organism>
<dbReference type="RefSeq" id="WP_184391964.1">
    <property type="nucleotide sequence ID" value="NZ_BAAAJD010000042.1"/>
</dbReference>
<protein>
    <submittedName>
        <fullName evidence="3">Outer membrane protein assembly factor BamB</fullName>
    </submittedName>
</protein>
<dbReference type="InterPro" id="IPR011047">
    <property type="entry name" value="Quinoprotein_ADH-like_sf"/>
</dbReference>
<keyword evidence="4" id="KW-1185">Reference proteome</keyword>
<evidence type="ECO:0000313" key="3">
    <source>
        <dbReference type="EMBL" id="MBB5432391.1"/>
    </source>
</evidence>
<dbReference type="PROSITE" id="PS51977">
    <property type="entry name" value="WGR"/>
    <property type="match status" value="1"/>
</dbReference>
<dbReference type="Gene3D" id="2.20.140.10">
    <property type="entry name" value="WGR domain"/>
    <property type="match status" value="1"/>
</dbReference>
<evidence type="ECO:0000313" key="4">
    <source>
        <dbReference type="Proteomes" id="UP000572635"/>
    </source>
</evidence>
<dbReference type="InterPro" id="IPR015943">
    <property type="entry name" value="WD40/YVTN_repeat-like_dom_sf"/>
</dbReference>
<dbReference type="Gene3D" id="2.130.10.10">
    <property type="entry name" value="YVTN repeat-like/Quinoprotein amine dehydrogenase"/>
    <property type="match status" value="1"/>
</dbReference>
<dbReference type="InterPro" id="IPR008893">
    <property type="entry name" value="WGR_domain"/>
</dbReference>
<dbReference type="SUPFAM" id="SSF142921">
    <property type="entry name" value="WGR domain-like"/>
    <property type="match status" value="1"/>
</dbReference>
<dbReference type="Gene3D" id="2.40.10.480">
    <property type="match status" value="1"/>
</dbReference>
<gene>
    <name evidence="3" type="ORF">HDA36_002475</name>
</gene>
<dbReference type="InterPro" id="IPR002372">
    <property type="entry name" value="PQQ_rpt_dom"/>
</dbReference>
<dbReference type="InterPro" id="IPR050458">
    <property type="entry name" value="LolB"/>
</dbReference>
<evidence type="ECO:0000256" key="1">
    <source>
        <dbReference type="SAM" id="MobiDB-lite"/>
    </source>
</evidence>
<dbReference type="InterPro" id="IPR049809">
    <property type="entry name" value="YehF/YfeS-like_WGR"/>
</dbReference>
<dbReference type="Proteomes" id="UP000572635">
    <property type="component" value="Unassembled WGS sequence"/>
</dbReference>
<sequence>MNHRTIEPRTYLELSEEGGGAHKFYEVVVDGTEVTIRYGRIGEPGQSRTARHATVAKAEATAAKKIAEKLRKGYEPAVQGQRQRRPVTRRQIVSHRSSARQAPVLWRFRSGSAAFGIFVDDERAWVGNQAGDVYALSHDGRVTARYGLPDGVKCIVADDFWIYAGCDDGKVYELGGKIPHAAYEIADNVDIFWLDVHDGVLGVSDAQGGITTIDHEDEFQWSRRSAGTSAWMVRCDDEGVYHGHSAGVAMYDSRTGDRLWEVPTSGQVLFGWQEGDEVFAGTSRQVVHRIGKDGTMRSTYRCDGSVFSCAASPDGRYVFAGDNHSSVYCFARDGRRLWKLATGCGSAYSMQFHGDRLYIVTTDGSLACIDASEAAISAAEQGSVPAPVDVKMASIAAATPSTELETVTAAEASTAGGVVVECVQENGRLRVRVASPGFREDWRVQFPKDIRRPGARYLVDEVRASDRGGFYRVRGDIRRLG</sequence>
<dbReference type="PANTHER" id="PTHR30634">
    <property type="entry name" value="OUTER MEMBRANE LOLAB LIPOPROTEIN INSERTION APPARATUS"/>
    <property type="match status" value="1"/>
</dbReference>
<evidence type="ECO:0000259" key="2">
    <source>
        <dbReference type="PROSITE" id="PS51977"/>
    </source>
</evidence>